<dbReference type="InterPro" id="IPR036680">
    <property type="entry name" value="SPOR-like_sf"/>
</dbReference>
<comment type="caution">
    <text evidence="4">The sequence shown here is derived from an EMBL/GenBank/DDBJ whole genome shotgun (WGS) entry which is preliminary data.</text>
</comment>
<keyword evidence="2" id="KW-0472">Membrane</keyword>
<feature type="transmembrane region" description="Helical" evidence="2">
    <location>
        <begin position="12"/>
        <end position="30"/>
    </location>
</feature>
<feature type="region of interest" description="Disordered" evidence="1">
    <location>
        <begin position="101"/>
        <end position="161"/>
    </location>
</feature>
<evidence type="ECO:0000256" key="2">
    <source>
        <dbReference type="SAM" id="Phobius"/>
    </source>
</evidence>
<gene>
    <name evidence="4" type="ORF">LJ725_13470</name>
</gene>
<name>A0ABS8KV89_9HYPH</name>
<dbReference type="SUPFAM" id="SSF110997">
    <property type="entry name" value="Sporulation related repeat"/>
    <property type="match status" value="1"/>
</dbReference>
<evidence type="ECO:0000313" key="4">
    <source>
        <dbReference type="EMBL" id="MCC8429984.1"/>
    </source>
</evidence>
<reference evidence="4 5" key="1">
    <citation type="submission" date="2021-11" db="EMBL/GenBank/DDBJ databases">
        <authorList>
            <person name="Lee D.-H."/>
            <person name="Kim S.-B."/>
        </authorList>
    </citation>
    <scope>NUCLEOTIDE SEQUENCE [LARGE SCALE GENOMIC DNA]</scope>
    <source>
        <strain evidence="4 5">KCTC 52223</strain>
    </source>
</reference>
<accession>A0ABS8KV89</accession>
<proteinExistence type="predicted"/>
<evidence type="ECO:0000313" key="5">
    <source>
        <dbReference type="Proteomes" id="UP001198862"/>
    </source>
</evidence>
<dbReference type="PROSITE" id="PS51724">
    <property type="entry name" value="SPOR"/>
    <property type="match status" value="1"/>
</dbReference>
<organism evidence="4 5">
    <name type="scientific">Reyranella aquatilis</name>
    <dbReference type="NCBI Taxonomy" id="2035356"/>
    <lineage>
        <taxon>Bacteria</taxon>
        <taxon>Pseudomonadati</taxon>
        <taxon>Pseudomonadota</taxon>
        <taxon>Alphaproteobacteria</taxon>
        <taxon>Hyphomicrobiales</taxon>
        <taxon>Reyranellaceae</taxon>
        <taxon>Reyranella</taxon>
    </lineage>
</organism>
<keyword evidence="2" id="KW-1133">Transmembrane helix</keyword>
<keyword evidence="5" id="KW-1185">Reference proteome</keyword>
<evidence type="ECO:0000259" key="3">
    <source>
        <dbReference type="PROSITE" id="PS51724"/>
    </source>
</evidence>
<feature type="domain" description="SPOR" evidence="3">
    <location>
        <begin position="172"/>
        <end position="258"/>
    </location>
</feature>
<feature type="compositionally biased region" description="Low complexity" evidence="1">
    <location>
        <begin position="116"/>
        <end position="130"/>
    </location>
</feature>
<dbReference type="Proteomes" id="UP001198862">
    <property type="component" value="Unassembled WGS sequence"/>
</dbReference>
<dbReference type="EMBL" id="JAJISD010000005">
    <property type="protein sequence ID" value="MCC8429984.1"/>
    <property type="molecule type" value="Genomic_DNA"/>
</dbReference>
<feature type="compositionally biased region" description="Pro residues" evidence="1">
    <location>
        <begin position="131"/>
        <end position="148"/>
    </location>
</feature>
<protein>
    <submittedName>
        <fullName evidence="4">SPOR domain-containing protein</fullName>
    </submittedName>
</protein>
<dbReference type="Pfam" id="PF05036">
    <property type="entry name" value="SPOR"/>
    <property type="match status" value="1"/>
</dbReference>
<dbReference type="RefSeq" id="WP_230551175.1">
    <property type="nucleotide sequence ID" value="NZ_JAJISD010000005.1"/>
</dbReference>
<dbReference type="InterPro" id="IPR007730">
    <property type="entry name" value="SPOR-like_dom"/>
</dbReference>
<feature type="compositionally biased region" description="Polar residues" evidence="1">
    <location>
        <begin position="149"/>
        <end position="161"/>
    </location>
</feature>
<dbReference type="Gene3D" id="3.30.70.1070">
    <property type="entry name" value="Sporulation related repeat"/>
    <property type="match status" value="1"/>
</dbReference>
<sequence>MRVNRRRGQILTVMVSIAAVASFGSVVWWAHNQDVKAGGKGLEPLVVQAPTTPARVKPENAGGLVPPNQDKEVFNRISPGAVPTQPEKLLPVAVNPKLPANGLPLPAAPPREAETAKTPTPLQPASTTAGTPPPAAGEPKVPANPPNVQPATTTPAPTESGPSIASLIENMSGPTGGWRIQVASVKNEDVAKSTWARLQSAHAGELSNLRMQAVRVDLGDRGVWYRVQAGPLDEKQAHSVCAALKSRKADCVSVPPAR</sequence>
<evidence type="ECO:0000256" key="1">
    <source>
        <dbReference type="SAM" id="MobiDB-lite"/>
    </source>
</evidence>
<keyword evidence="2" id="KW-0812">Transmembrane</keyword>